<name>A0ABQ4A072_9ACTN</name>
<organism evidence="2 3">
    <name type="scientific">Winogradskya humida</name>
    <dbReference type="NCBI Taxonomy" id="113566"/>
    <lineage>
        <taxon>Bacteria</taxon>
        <taxon>Bacillati</taxon>
        <taxon>Actinomycetota</taxon>
        <taxon>Actinomycetes</taxon>
        <taxon>Micromonosporales</taxon>
        <taxon>Micromonosporaceae</taxon>
        <taxon>Winogradskya</taxon>
    </lineage>
</organism>
<protein>
    <submittedName>
        <fullName evidence="2">Uncharacterized protein</fullName>
    </submittedName>
</protein>
<keyword evidence="3" id="KW-1185">Reference proteome</keyword>
<feature type="transmembrane region" description="Helical" evidence="1">
    <location>
        <begin position="66"/>
        <end position="91"/>
    </location>
</feature>
<keyword evidence="1" id="KW-1133">Transmembrane helix</keyword>
<comment type="caution">
    <text evidence="2">The sequence shown here is derived from an EMBL/GenBank/DDBJ whole genome shotgun (WGS) entry which is preliminary data.</text>
</comment>
<dbReference type="Proteomes" id="UP000603200">
    <property type="component" value="Unassembled WGS sequence"/>
</dbReference>
<dbReference type="EMBL" id="BOMN01000106">
    <property type="protein sequence ID" value="GIE24213.1"/>
    <property type="molecule type" value="Genomic_DNA"/>
</dbReference>
<proteinExistence type="predicted"/>
<gene>
    <name evidence="2" type="ORF">Ahu01nite_073150</name>
</gene>
<accession>A0ABQ4A072</accession>
<sequence>MTEVRVRVADLGSVKWPARPIVGGGETAPVSIPLPHLAWTRVTTVRVPLGSGAAERVATVTRLRKLYEYVVLPAILLLFVLALTFLVLGWSDTVDNGRAIGGFLGLAGFVLVLLGYGPQVVAAVTKAPRVAGGELRLPLAHEDVAREAVALNPSGIVQVHSN</sequence>
<keyword evidence="1" id="KW-0812">Transmembrane</keyword>
<evidence type="ECO:0000256" key="1">
    <source>
        <dbReference type="SAM" id="Phobius"/>
    </source>
</evidence>
<evidence type="ECO:0000313" key="2">
    <source>
        <dbReference type="EMBL" id="GIE24213.1"/>
    </source>
</evidence>
<feature type="transmembrane region" description="Helical" evidence="1">
    <location>
        <begin position="97"/>
        <end position="116"/>
    </location>
</feature>
<keyword evidence="1" id="KW-0472">Membrane</keyword>
<reference evidence="2 3" key="1">
    <citation type="submission" date="2021-01" db="EMBL/GenBank/DDBJ databases">
        <title>Whole genome shotgun sequence of Actinoplanes humidus NBRC 14915.</title>
        <authorList>
            <person name="Komaki H."/>
            <person name="Tamura T."/>
        </authorList>
    </citation>
    <scope>NUCLEOTIDE SEQUENCE [LARGE SCALE GENOMIC DNA]</scope>
    <source>
        <strain evidence="2 3">NBRC 14915</strain>
    </source>
</reference>
<evidence type="ECO:0000313" key="3">
    <source>
        <dbReference type="Proteomes" id="UP000603200"/>
    </source>
</evidence>